<dbReference type="InterPro" id="IPR002489">
    <property type="entry name" value="Glu_synth_asu_C"/>
</dbReference>
<reference evidence="2 3" key="1">
    <citation type="submission" date="2016-04" db="EMBL/GenBank/DDBJ databases">
        <title>Draft genome sequence of Aeribacillus pallidus 8m3 from petroleum reservoir.</title>
        <authorList>
            <person name="Poltaraus A.B."/>
            <person name="Nazina T.N."/>
            <person name="Tourova T.P."/>
            <person name="Malakho S.M."/>
            <person name="Korshunova A.V."/>
            <person name="Sokolova D.S."/>
        </authorList>
    </citation>
    <scope>NUCLEOTIDE SEQUENCE [LARGE SCALE GENOMIC DNA]</scope>
    <source>
        <strain evidence="2 3">8m3</strain>
    </source>
</reference>
<accession>A0A161ZQ69</accession>
<dbReference type="GO" id="GO:0016491">
    <property type="term" value="F:oxidoreductase activity"/>
    <property type="evidence" value="ECO:0007669"/>
    <property type="project" value="InterPro"/>
</dbReference>
<dbReference type="OrthoDB" id="9803192at2"/>
<dbReference type="SUPFAM" id="SSF69336">
    <property type="entry name" value="Alpha subunit of glutamate synthase, C-terminal domain"/>
    <property type="match status" value="1"/>
</dbReference>
<dbReference type="InterPro" id="IPR036485">
    <property type="entry name" value="Glu_synth_asu_C_sf"/>
</dbReference>
<dbReference type="PANTHER" id="PTHR39673">
    <property type="entry name" value="TUNGSTEN FORMYLMETHANOFURAN DEHYDROGENASE, SUBUNIT C (FWDC)"/>
    <property type="match status" value="1"/>
</dbReference>
<evidence type="ECO:0000259" key="1">
    <source>
        <dbReference type="Pfam" id="PF01493"/>
    </source>
</evidence>
<dbReference type="GeneID" id="301125575"/>
<dbReference type="Proteomes" id="UP000076476">
    <property type="component" value="Unassembled WGS sequence"/>
</dbReference>
<dbReference type="InterPro" id="IPR012061">
    <property type="entry name" value="Glu_synth_lsu_3"/>
</dbReference>
<dbReference type="STRING" id="33936.AZI98_17050"/>
<evidence type="ECO:0000313" key="3">
    <source>
        <dbReference type="Proteomes" id="UP000076476"/>
    </source>
</evidence>
<comment type="caution">
    <text evidence="2">The sequence shown here is derived from an EMBL/GenBank/DDBJ whole genome shotgun (WGS) entry which is preliminary data.</text>
</comment>
<dbReference type="RefSeq" id="WP_063389443.1">
    <property type="nucleotide sequence ID" value="NZ_LVHY01000125.1"/>
</dbReference>
<dbReference type="EMBL" id="LWBR01000072">
    <property type="protein sequence ID" value="KZN94987.1"/>
    <property type="molecule type" value="Genomic_DNA"/>
</dbReference>
<feature type="domain" description="Glutamate synthase alpha subunit C-terminal" evidence="1">
    <location>
        <begin position="47"/>
        <end position="189"/>
    </location>
</feature>
<dbReference type="PIRSF" id="PIRSF006519">
    <property type="entry name" value="GOGAT_dom3"/>
    <property type="match status" value="1"/>
</dbReference>
<keyword evidence="3" id="KW-1185">Reference proteome</keyword>
<name>A0A163YHU9_9BACI</name>
<organism evidence="2 3">
    <name type="scientific">Aeribacillus pallidus</name>
    <dbReference type="NCBI Taxonomy" id="33936"/>
    <lineage>
        <taxon>Bacteria</taxon>
        <taxon>Bacillati</taxon>
        <taxon>Bacillota</taxon>
        <taxon>Bacilli</taxon>
        <taxon>Bacillales</taxon>
        <taxon>Bacillaceae</taxon>
        <taxon>Aeribacillus</taxon>
    </lineage>
</organism>
<dbReference type="PANTHER" id="PTHR39673:SF8">
    <property type="entry name" value="GLUTAMATE SYNTHASE ALPHA SUBUNIT C-TERMINAL DOMAIN-CONTAINING PROTEIN"/>
    <property type="match status" value="1"/>
</dbReference>
<proteinExistence type="predicted"/>
<protein>
    <recommendedName>
        <fullName evidence="1">Glutamate synthase alpha subunit C-terminal domain-containing protein</fullName>
    </recommendedName>
</protein>
<sequence>MESVKESIVIDCKSETVTSINQMIRDFAKNNIKEVIIENPLARHNLGVCITDPIHLIYNGDVGYYAVSLCDKVTATINGNCGWAVGENLMSGEIVVNGNAASSCAASLRGGIVVVKGEAGARAGISMKGGTLIIGGNTGYMTGFMMQKGKMIICGDAGKALGDSMYDGVIYVGGKIAELGNGTKVEEVSEEEKDEIKSLLDFYQIEPPPSFQKIVPNGLLHHFNKKEFRVWKEIL</sequence>
<accession>A0A163YHU9</accession>
<dbReference type="AlphaFoldDB" id="A0A163YHU9"/>
<dbReference type="CDD" id="cd00504">
    <property type="entry name" value="GXGXG"/>
    <property type="match status" value="1"/>
</dbReference>
<dbReference type="Pfam" id="PF01493">
    <property type="entry name" value="GXGXG"/>
    <property type="match status" value="1"/>
</dbReference>
<evidence type="ECO:0000313" key="2">
    <source>
        <dbReference type="EMBL" id="KZN94987.1"/>
    </source>
</evidence>
<gene>
    <name evidence="2" type="ORF">AZI98_17050</name>
</gene>
<dbReference type="Gene3D" id="2.160.20.60">
    <property type="entry name" value="Glutamate synthase, alpha subunit, C-terminal domain"/>
    <property type="match status" value="1"/>
</dbReference>